<comment type="subcellular location">
    <subcellularLocation>
        <location evidence="1">Membrane</location>
        <topology evidence="1">Multi-pass membrane protein</topology>
    </subcellularLocation>
</comment>
<organism evidence="5 6">
    <name type="scientific">Aspergillus nanangensis</name>
    <dbReference type="NCBI Taxonomy" id="2582783"/>
    <lineage>
        <taxon>Eukaryota</taxon>
        <taxon>Fungi</taxon>
        <taxon>Dikarya</taxon>
        <taxon>Ascomycota</taxon>
        <taxon>Pezizomycotina</taxon>
        <taxon>Eurotiomycetes</taxon>
        <taxon>Eurotiomycetidae</taxon>
        <taxon>Eurotiales</taxon>
        <taxon>Aspergillaceae</taxon>
        <taxon>Aspergillus</taxon>
        <taxon>Aspergillus subgen. Circumdati</taxon>
    </lineage>
</organism>
<evidence type="ECO:0000313" key="6">
    <source>
        <dbReference type="Proteomes" id="UP001194746"/>
    </source>
</evidence>
<keyword evidence="3" id="KW-1133">Transmembrane helix</keyword>
<dbReference type="PANTHER" id="PTHR11360">
    <property type="entry name" value="MONOCARBOXYLATE TRANSPORTER"/>
    <property type="match status" value="1"/>
</dbReference>
<comment type="similarity">
    <text evidence="2">Belongs to the major facilitator superfamily. Monocarboxylate porter (TC 2.A.1.13) family.</text>
</comment>
<feature type="transmembrane region" description="Helical" evidence="3">
    <location>
        <begin position="94"/>
        <end position="113"/>
    </location>
</feature>
<dbReference type="EMBL" id="VCAU01000041">
    <property type="protein sequence ID" value="KAF9888994.1"/>
    <property type="molecule type" value="Genomic_DNA"/>
</dbReference>
<dbReference type="SUPFAM" id="SSF103473">
    <property type="entry name" value="MFS general substrate transporter"/>
    <property type="match status" value="1"/>
</dbReference>
<dbReference type="PROSITE" id="PS50850">
    <property type="entry name" value="MFS"/>
    <property type="match status" value="1"/>
</dbReference>
<sequence length="415" mass="44669">MEDARHTSDDSTSPKPSNEIPNGGLRAWLQVVGSFLLFLNTWGVINSFGVFQAYYKDDLLRHVSNSDISWIGSVQACLLLIVGVATGPLFDIGYFYALLVTGSFLVVFGMFMTSLCTEYWQVMLAQGITIGLGSGCLFIPSVAIVSTYFTTKKSFATGIAAAGSSLGGIIYPIVFARLQPRIGFGWATRVIAFLMLGMMLICIAVMRVRALPPQKRRLLELRAFREVPFTMFNLGEFFGFMGLYIPFFYIASYATSQAGMSKALAFYMLPIMNAGSVFGRIIPNFLADKTGPLNMLLPCAVVSALLAYCWIDIHTTAGIIVFCLLYGFFSGTFVSLPPTTVVSLSPSLNVVGTRMGMSFSFAGVGLLVGTPVAGAILQAHGWLGTQLFCACCVTVAALAVLAARVSKAHGLMAKA</sequence>
<dbReference type="CDD" id="cd17352">
    <property type="entry name" value="MFS_MCT_SLC16"/>
    <property type="match status" value="1"/>
</dbReference>
<evidence type="ECO:0000313" key="5">
    <source>
        <dbReference type="EMBL" id="KAF9888994.1"/>
    </source>
</evidence>
<evidence type="ECO:0000256" key="3">
    <source>
        <dbReference type="SAM" id="Phobius"/>
    </source>
</evidence>
<dbReference type="InterPro" id="IPR011701">
    <property type="entry name" value="MFS"/>
</dbReference>
<feature type="transmembrane region" description="Helical" evidence="3">
    <location>
        <begin position="155"/>
        <end position="174"/>
    </location>
</feature>
<dbReference type="InterPro" id="IPR050327">
    <property type="entry name" value="Proton-linked_MCT"/>
</dbReference>
<evidence type="ECO:0000256" key="2">
    <source>
        <dbReference type="ARBA" id="ARBA00006727"/>
    </source>
</evidence>
<proteinExistence type="inferred from homology"/>
<dbReference type="Proteomes" id="UP001194746">
    <property type="component" value="Unassembled WGS sequence"/>
</dbReference>
<feature type="transmembrane region" description="Helical" evidence="3">
    <location>
        <begin position="119"/>
        <end position="143"/>
    </location>
</feature>
<keyword evidence="6" id="KW-1185">Reference proteome</keyword>
<dbReference type="Pfam" id="PF07690">
    <property type="entry name" value="MFS_1"/>
    <property type="match status" value="1"/>
</dbReference>
<dbReference type="GO" id="GO:0022857">
    <property type="term" value="F:transmembrane transporter activity"/>
    <property type="evidence" value="ECO:0007669"/>
    <property type="project" value="InterPro"/>
</dbReference>
<dbReference type="PANTHER" id="PTHR11360:SF234">
    <property type="entry name" value="MFS-TYPE TRANSPORTER DBAD-RELATED"/>
    <property type="match status" value="1"/>
</dbReference>
<feature type="transmembrane region" description="Helical" evidence="3">
    <location>
        <begin position="186"/>
        <end position="208"/>
    </location>
</feature>
<feature type="transmembrane region" description="Helical" evidence="3">
    <location>
        <begin position="383"/>
        <end position="405"/>
    </location>
</feature>
<evidence type="ECO:0000259" key="4">
    <source>
        <dbReference type="PROSITE" id="PS50850"/>
    </source>
</evidence>
<feature type="transmembrane region" description="Helical" evidence="3">
    <location>
        <begin position="27"/>
        <end position="48"/>
    </location>
</feature>
<reference evidence="5" key="2">
    <citation type="submission" date="2020-02" db="EMBL/GenBank/DDBJ databases">
        <authorList>
            <person name="Gilchrist C.L.M."/>
            <person name="Chooi Y.-H."/>
        </authorList>
    </citation>
    <scope>NUCLEOTIDE SEQUENCE</scope>
    <source>
        <strain evidence="5">MST-FP2251</strain>
    </source>
</reference>
<dbReference type="Gene3D" id="1.20.1250.20">
    <property type="entry name" value="MFS general substrate transporter like domains"/>
    <property type="match status" value="2"/>
</dbReference>
<gene>
    <name evidence="5" type="ORF">FE257_008164</name>
</gene>
<feature type="transmembrane region" description="Helical" evidence="3">
    <location>
        <begin position="319"/>
        <end position="344"/>
    </location>
</feature>
<keyword evidence="3" id="KW-0812">Transmembrane</keyword>
<protein>
    <recommendedName>
        <fullName evidence="4">Major facilitator superfamily (MFS) profile domain-containing protein</fullName>
    </recommendedName>
</protein>
<feature type="transmembrane region" description="Helical" evidence="3">
    <location>
        <begin position="263"/>
        <end position="283"/>
    </location>
</feature>
<accession>A0AAD4CM11</accession>
<dbReference type="InterPro" id="IPR036259">
    <property type="entry name" value="MFS_trans_sf"/>
</dbReference>
<feature type="domain" description="Major facilitator superfamily (MFS) profile" evidence="4">
    <location>
        <begin position="26"/>
        <end position="408"/>
    </location>
</feature>
<dbReference type="AlphaFoldDB" id="A0AAD4CM11"/>
<evidence type="ECO:0000256" key="1">
    <source>
        <dbReference type="ARBA" id="ARBA00004141"/>
    </source>
</evidence>
<keyword evidence="3" id="KW-0472">Membrane</keyword>
<feature type="transmembrane region" description="Helical" evidence="3">
    <location>
        <begin position="229"/>
        <end position="251"/>
    </location>
</feature>
<feature type="transmembrane region" description="Helical" evidence="3">
    <location>
        <begin position="68"/>
        <end position="87"/>
    </location>
</feature>
<dbReference type="GO" id="GO:0016020">
    <property type="term" value="C:membrane"/>
    <property type="evidence" value="ECO:0007669"/>
    <property type="project" value="UniProtKB-SubCell"/>
</dbReference>
<dbReference type="InterPro" id="IPR020846">
    <property type="entry name" value="MFS_dom"/>
</dbReference>
<comment type="caution">
    <text evidence="5">The sequence shown here is derived from an EMBL/GenBank/DDBJ whole genome shotgun (WGS) entry which is preliminary data.</text>
</comment>
<feature type="transmembrane region" description="Helical" evidence="3">
    <location>
        <begin position="356"/>
        <end position="377"/>
    </location>
</feature>
<reference evidence="5" key="1">
    <citation type="journal article" date="2019" name="Beilstein J. Org. Chem.">
        <title>Nanangenines: drimane sesquiterpenoids as the dominant metabolite cohort of a novel Australian fungus, Aspergillus nanangensis.</title>
        <authorList>
            <person name="Lacey H.J."/>
            <person name="Gilchrist C.L.M."/>
            <person name="Crombie A."/>
            <person name="Kalaitzis J.A."/>
            <person name="Vuong D."/>
            <person name="Rutledge P.J."/>
            <person name="Turner P."/>
            <person name="Pitt J.I."/>
            <person name="Lacey E."/>
            <person name="Chooi Y.H."/>
            <person name="Piggott A.M."/>
        </authorList>
    </citation>
    <scope>NUCLEOTIDE SEQUENCE</scope>
    <source>
        <strain evidence="5">MST-FP2251</strain>
    </source>
</reference>
<name>A0AAD4CM11_ASPNN</name>
<feature type="transmembrane region" description="Helical" evidence="3">
    <location>
        <begin position="295"/>
        <end position="313"/>
    </location>
</feature>